<name>A0AA96WW14_LEPBY</name>
<organism evidence="1">
    <name type="scientific">Leptolyngbya boryana CZ1</name>
    <dbReference type="NCBI Taxonomy" id="3060204"/>
    <lineage>
        <taxon>Bacteria</taxon>
        <taxon>Bacillati</taxon>
        <taxon>Cyanobacteriota</taxon>
        <taxon>Cyanophyceae</taxon>
        <taxon>Leptolyngbyales</taxon>
        <taxon>Leptolyngbyaceae</taxon>
        <taxon>Leptolyngbya group</taxon>
        <taxon>Leptolyngbya</taxon>
    </lineage>
</organism>
<gene>
    <name evidence="1" type="ORF">Q2T42_25845</name>
</gene>
<accession>A0AA96WW14</accession>
<dbReference type="AlphaFoldDB" id="A0AA96WW14"/>
<protein>
    <submittedName>
        <fullName evidence="1">Uncharacterized protein</fullName>
    </submittedName>
</protein>
<dbReference type="RefSeq" id="WP_316426943.1">
    <property type="nucleotide sequence ID" value="NZ_CP130144.1"/>
</dbReference>
<proteinExistence type="predicted"/>
<sequence>MKLSEILNELLDRGFNPKFSSTGILCEINLDNCSFGLTIAPSYSEFIRCVAWESYAGSDYFDRLFPSLKEALFSAQMAAVLDTARLTEEIAHLGN</sequence>
<reference evidence="1" key="1">
    <citation type="journal article" date="2023" name="Plants (Basel)">
        <title>Genomic Analysis of Leptolyngbya boryana CZ1 Reveals Efficient Carbon Fixation Modules.</title>
        <authorList>
            <person name="Bai X."/>
            <person name="Wang H."/>
            <person name="Cheng W."/>
            <person name="Wang J."/>
            <person name="Ma M."/>
            <person name="Hu H."/>
            <person name="Song Z."/>
            <person name="Ma H."/>
            <person name="Fan Y."/>
            <person name="Du C."/>
            <person name="Xu J."/>
        </authorList>
    </citation>
    <scope>NUCLEOTIDE SEQUENCE</scope>
    <source>
        <strain evidence="1">CZ1</strain>
    </source>
</reference>
<dbReference type="EMBL" id="CP130144">
    <property type="protein sequence ID" value="WNZ45214.1"/>
    <property type="molecule type" value="Genomic_DNA"/>
</dbReference>
<reference evidence="1" key="2">
    <citation type="submission" date="2023-07" db="EMBL/GenBank/DDBJ databases">
        <authorList>
            <person name="Bai X.-H."/>
            <person name="Wang H.-H."/>
            <person name="Wang J."/>
            <person name="Ma M.-Y."/>
            <person name="Hu H.-H."/>
            <person name="Song Z.-L."/>
            <person name="Ma H.-G."/>
            <person name="Fan Y."/>
            <person name="Du C.-Y."/>
            <person name="Xu J.-C."/>
        </authorList>
    </citation>
    <scope>NUCLEOTIDE SEQUENCE</scope>
    <source>
        <strain evidence="1">CZ1</strain>
    </source>
</reference>
<evidence type="ECO:0000313" key="1">
    <source>
        <dbReference type="EMBL" id="WNZ45214.1"/>
    </source>
</evidence>